<evidence type="ECO:0000313" key="4">
    <source>
        <dbReference type="Proteomes" id="UP000479692"/>
    </source>
</evidence>
<dbReference type="RefSeq" id="WP_156641375.1">
    <property type="nucleotide sequence ID" value="NZ_WOXT01000002.1"/>
</dbReference>
<accession>A0A7C9LWZ3</accession>
<protein>
    <submittedName>
        <fullName evidence="3">DUF3999 family protein</fullName>
    </submittedName>
</protein>
<reference evidence="3 4" key="1">
    <citation type="submission" date="2019-12" db="EMBL/GenBank/DDBJ databases">
        <authorList>
            <person name="Xu J."/>
        </authorList>
    </citation>
    <scope>NUCLEOTIDE SEQUENCE [LARGE SCALE GENOMIC DNA]</scope>
    <source>
        <strain evidence="3 4">HX-5-24</strain>
    </source>
</reference>
<name>A0A7C9LWZ3_9GAMM</name>
<keyword evidence="2" id="KW-0732">Signal</keyword>
<dbReference type="Pfam" id="PF13163">
    <property type="entry name" value="DUF3999"/>
    <property type="match status" value="1"/>
</dbReference>
<comment type="caution">
    <text evidence="3">The sequence shown here is derived from an EMBL/GenBank/DDBJ whole genome shotgun (WGS) entry which is preliminary data.</text>
</comment>
<keyword evidence="1" id="KW-0472">Membrane</keyword>
<gene>
    <name evidence="3" type="ORF">GN331_07460</name>
</gene>
<evidence type="ECO:0000313" key="3">
    <source>
        <dbReference type="EMBL" id="MUV14045.1"/>
    </source>
</evidence>
<evidence type="ECO:0000256" key="1">
    <source>
        <dbReference type="SAM" id="Phobius"/>
    </source>
</evidence>
<dbReference type="EMBL" id="WOXT01000002">
    <property type="protein sequence ID" value="MUV14045.1"/>
    <property type="molecule type" value="Genomic_DNA"/>
</dbReference>
<dbReference type="AlphaFoldDB" id="A0A7C9LWZ3"/>
<keyword evidence="4" id="KW-1185">Reference proteome</keyword>
<feature type="chain" id="PRO_5029016519" evidence="2">
    <location>
        <begin position="18"/>
        <end position="450"/>
    </location>
</feature>
<organism evidence="3 4">
    <name type="scientific">Noviluteimonas gilva</name>
    <dbReference type="NCBI Taxonomy" id="2682097"/>
    <lineage>
        <taxon>Bacteria</taxon>
        <taxon>Pseudomonadati</taxon>
        <taxon>Pseudomonadota</taxon>
        <taxon>Gammaproteobacteria</taxon>
        <taxon>Lysobacterales</taxon>
        <taxon>Lysobacteraceae</taxon>
        <taxon>Noviluteimonas</taxon>
    </lineage>
</organism>
<feature type="signal peptide" evidence="2">
    <location>
        <begin position="1"/>
        <end position="17"/>
    </location>
</feature>
<sequence length="450" mass="48940">MKRWTLLIALLPVLAVAQVRGDYARQWSIALPESDAGAYRVDLDADVYRAITSPSLRDVNVVDAQGKPVSADVFGPDAPLASPPRFASVPWFVVRTPRGEDDGGLALIARRDTTGRILSLEAQLTNGTDAPAPRAFLLDLSRWPDGVEALVFDFPPGADVQAAFRVETSDDLQVWRTMHPRLQFLDLQQSGSRLAKNDIPLGMAAKYVRLVPLGDEAFAFTGVRARIAMPASERTWAWETVQGREARDHGKVAYEFESPGRFPVERADVIAGGNAAVEWRLESRDDDDAPWTWRAGPWVAFRVAARDGATTSAPASIGGAPVRDRQWRLVAESGTPSAPPALKLGYRPEVVVFLAQGTPPYALVAGSARAVRGDAPLPRLVDAMRASKGEDWQPMPATLGLPTELAGKTALERPTTPEDWKRWLLWVLLVVGAAIVAGFAITLLRKPPVN</sequence>
<dbReference type="Proteomes" id="UP000479692">
    <property type="component" value="Unassembled WGS sequence"/>
</dbReference>
<proteinExistence type="predicted"/>
<keyword evidence="1" id="KW-1133">Transmembrane helix</keyword>
<dbReference type="InterPro" id="IPR025060">
    <property type="entry name" value="DUF3999"/>
</dbReference>
<keyword evidence="1" id="KW-0812">Transmembrane</keyword>
<evidence type="ECO:0000256" key="2">
    <source>
        <dbReference type="SAM" id="SignalP"/>
    </source>
</evidence>
<feature type="transmembrane region" description="Helical" evidence="1">
    <location>
        <begin position="423"/>
        <end position="444"/>
    </location>
</feature>